<dbReference type="Pfam" id="PF00795">
    <property type="entry name" value="CN_hydrolase"/>
    <property type="match status" value="1"/>
</dbReference>
<feature type="domain" description="CN hydrolase" evidence="1">
    <location>
        <begin position="1"/>
        <end position="234"/>
    </location>
</feature>
<protein>
    <submittedName>
        <fullName evidence="2">Omega-amidase YafV</fullName>
        <ecNumber evidence="2">3.5.1.3</ecNumber>
    </submittedName>
</protein>
<accession>A0A644V2J6</accession>
<dbReference type="EMBL" id="VSSQ01000202">
    <property type="protein sequence ID" value="MPL85255.1"/>
    <property type="molecule type" value="Genomic_DNA"/>
</dbReference>
<dbReference type="AlphaFoldDB" id="A0A644V2J6"/>
<proteinExistence type="predicted"/>
<dbReference type="EC" id="3.5.1.3" evidence="2"/>
<dbReference type="InterPro" id="IPR052737">
    <property type="entry name" value="Omega-amidase_YafV"/>
</dbReference>
<dbReference type="PROSITE" id="PS50263">
    <property type="entry name" value="CN_HYDROLASE"/>
    <property type="match status" value="1"/>
</dbReference>
<dbReference type="InterPro" id="IPR003010">
    <property type="entry name" value="C-N_Hydrolase"/>
</dbReference>
<comment type="caution">
    <text evidence="2">The sequence shown here is derived from an EMBL/GenBank/DDBJ whole genome shotgun (WGS) entry which is preliminary data.</text>
</comment>
<dbReference type="PANTHER" id="PTHR47799">
    <property type="entry name" value="OMEGA-AMIDASE YAFV"/>
    <property type="match status" value="1"/>
</dbReference>
<dbReference type="PANTHER" id="PTHR47799:SF1">
    <property type="entry name" value="OMEGA-AMIDASE YAFV"/>
    <property type="match status" value="1"/>
</dbReference>
<dbReference type="GO" id="GO:0050152">
    <property type="term" value="F:omega-amidase activity"/>
    <property type="evidence" value="ECO:0007669"/>
    <property type="project" value="UniProtKB-EC"/>
</dbReference>
<dbReference type="GO" id="GO:0106008">
    <property type="term" value="F:2-oxoglutaramate amidase activity"/>
    <property type="evidence" value="ECO:0007669"/>
    <property type="project" value="TreeGrafter"/>
</dbReference>
<dbReference type="InterPro" id="IPR036526">
    <property type="entry name" value="C-N_Hydrolase_sf"/>
</dbReference>
<evidence type="ECO:0000259" key="1">
    <source>
        <dbReference type="PROSITE" id="PS50263"/>
    </source>
</evidence>
<dbReference type="Gene3D" id="3.60.110.10">
    <property type="entry name" value="Carbon-nitrogen hydrolase"/>
    <property type="match status" value="1"/>
</dbReference>
<organism evidence="2">
    <name type="scientific">bioreactor metagenome</name>
    <dbReference type="NCBI Taxonomy" id="1076179"/>
    <lineage>
        <taxon>unclassified sequences</taxon>
        <taxon>metagenomes</taxon>
        <taxon>ecological metagenomes</taxon>
    </lineage>
</organism>
<dbReference type="SUPFAM" id="SSF56317">
    <property type="entry name" value="Carbon-nitrogen hydrolase"/>
    <property type="match status" value="1"/>
</dbReference>
<keyword evidence="2" id="KW-0378">Hydrolase</keyword>
<name>A0A644V2J6_9ZZZZ</name>
<evidence type="ECO:0000313" key="2">
    <source>
        <dbReference type="EMBL" id="MPL85255.1"/>
    </source>
</evidence>
<sequence length="258" mass="29999">MKIALCNIPIHWEQFDKNLILSETVFKSVFNNNSGVELLLLPEFFTYGFSVDNKNAESINGNSLKWLKYSSSFYGSAIYASVPVKDGLNFYNRGYFVRPDGTCEVYDKRHLFSYGGEDKIFTPGSRRVIVNYHGWKILLQICYDLRFPVWSRNVNLEYDLIINIASWPSKRANVINPLVRSRAIENQSFYAFLNRSGSDPYSDYNGESLIIKPDGSSLESIQENNKDYYSIYSLNIDELLSYRSKFQFWRDSDNFKII</sequence>
<reference evidence="2" key="1">
    <citation type="submission" date="2019-08" db="EMBL/GenBank/DDBJ databases">
        <authorList>
            <person name="Kucharzyk K."/>
            <person name="Murdoch R.W."/>
            <person name="Higgins S."/>
            <person name="Loffler F."/>
        </authorList>
    </citation>
    <scope>NUCLEOTIDE SEQUENCE</scope>
</reference>
<gene>
    <name evidence="2" type="primary">yafV_3</name>
    <name evidence="2" type="ORF">SDC9_31223</name>
</gene>